<organism evidence="2 3">
    <name type="scientific">Corchorus capsularis</name>
    <name type="common">Jute</name>
    <dbReference type="NCBI Taxonomy" id="210143"/>
    <lineage>
        <taxon>Eukaryota</taxon>
        <taxon>Viridiplantae</taxon>
        <taxon>Streptophyta</taxon>
        <taxon>Embryophyta</taxon>
        <taxon>Tracheophyta</taxon>
        <taxon>Spermatophyta</taxon>
        <taxon>Magnoliopsida</taxon>
        <taxon>eudicotyledons</taxon>
        <taxon>Gunneridae</taxon>
        <taxon>Pentapetalae</taxon>
        <taxon>rosids</taxon>
        <taxon>malvids</taxon>
        <taxon>Malvales</taxon>
        <taxon>Malvaceae</taxon>
        <taxon>Grewioideae</taxon>
        <taxon>Apeibeae</taxon>
        <taxon>Corchorus</taxon>
    </lineage>
</organism>
<evidence type="ECO:0000313" key="2">
    <source>
        <dbReference type="EMBL" id="OMO68558.1"/>
    </source>
</evidence>
<dbReference type="Gramene" id="OMO68558">
    <property type="protein sequence ID" value="OMO68558"/>
    <property type="gene ID" value="CCACVL1_19900"/>
</dbReference>
<proteinExistence type="predicted"/>
<gene>
    <name evidence="2" type="ORF">CCACVL1_19900</name>
</gene>
<keyword evidence="3" id="KW-1185">Reference proteome</keyword>
<dbReference type="Proteomes" id="UP000188268">
    <property type="component" value="Unassembled WGS sequence"/>
</dbReference>
<protein>
    <submittedName>
        <fullName evidence="2">Uncharacterized protein</fullName>
    </submittedName>
</protein>
<reference evidence="2 3" key="1">
    <citation type="submission" date="2013-09" db="EMBL/GenBank/DDBJ databases">
        <title>Corchorus capsularis genome sequencing.</title>
        <authorList>
            <person name="Alam M."/>
            <person name="Haque M.S."/>
            <person name="Islam M.S."/>
            <person name="Emdad E.M."/>
            <person name="Islam M.M."/>
            <person name="Ahmed B."/>
            <person name="Halim A."/>
            <person name="Hossen Q.M.M."/>
            <person name="Hossain M.Z."/>
            <person name="Ahmed R."/>
            <person name="Khan M.M."/>
            <person name="Islam R."/>
            <person name="Rashid M.M."/>
            <person name="Khan S.A."/>
            <person name="Rahman M.S."/>
            <person name="Alam M."/>
        </authorList>
    </citation>
    <scope>NUCLEOTIDE SEQUENCE [LARGE SCALE GENOMIC DNA]</scope>
    <source>
        <strain evidence="3">cv. CVL-1</strain>
        <tissue evidence="2">Whole seedling</tissue>
    </source>
</reference>
<evidence type="ECO:0000256" key="1">
    <source>
        <dbReference type="SAM" id="MobiDB-lite"/>
    </source>
</evidence>
<accession>A0A1R3HE14</accession>
<comment type="caution">
    <text evidence="2">The sequence shown here is derived from an EMBL/GenBank/DDBJ whole genome shotgun (WGS) entry which is preliminary data.</text>
</comment>
<evidence type="ECO:0000313" key="3">
    <source>
        <dbReference type="Proteomes" id="UP000188268"/>
    </source>
</evidence>
<name>A0A1R3HE14_COCAP</name>
<dbReference type="AlphaFoldDB" id="A0A1R3HE14"/>
<feature type="region of interest" description="Disordered" evidence="1">
    <location>
        <begin position="1"/>
        <end position="21"/>
    </location>
</feature>
<sequence>MSCAAHMQMLRRRRPQQSGPT</sequence>
<dbReference type="EMBL" id="AWWV01012187">
    <property type="protein sequence ID" value="OMO68558.1"/>
    <property type="molecule type" value="Genomic_DNA"/>
</dbReference>